<evidence type="ECO:0000313" key="11">
    <source>
        <dbReference type="Proteomes" id="UP000053617"/>
    </source>
</evidence>
<accession>A0A0D2FWN6</accession>
<dbReference type="SUPFAM" id="SSF48264">
    <property type="entry name" value="Cytochrome P450"/>
    <property type="match status" value="1"/>
</dbReference>
<dbReference type="InterPro" id="IPR017972">
    <property type="entry name" value="Cyt_P450_CS"/>
</dbReference>
<evidence type="ECO:0000313" key="10">
    <source>
        <dbReference type="EMBL" id="KIX06657.1"/>
    </source>
</evidence>
<evidence type="ECO:0000256" key="8">
    <source>
        <dbReference type="PIRSR" id="PIRSR602403-1"/>
    </source>
</evidence>
<proteinExistence type="inferred from homology"/>
<evidence type="ECO:0000256" key="4">
    <source>
        <dbReference type="ARBA" id="ARBA00022723"/>
    </source>
</evidence>
<keyword evidence="6 8" id="KW-0408">Iron</keyword>
<evidence type="ECO:0000256" key="1">
    <source>
        <dbReference type="ARBA" id="ARBA00001971"/>
    </source>
</evidence>
<gene>
    <name evidence="10" type="ORF">Z518_04633</name>
</gene>
<organism evidence="10 11">
    <name type="scientific">Rhinocladiella mackenziei CBS 650.93</name>
    <dbReference type="NCBI Taxonomy" id="1442369"/>
    <lineage>
        <taxon>Eukaryota</taxon>
        <taxon>Fungi</taxon>
        <taxon>Dikarya</taxon>
        <taxon>Ascomycota</taxon>
        <taxon>Pezizomycotina</taxon>
        <taxon>Eurotiomycetes</taxon>
        <taxon>Chaetothyriomycetidae</taxon>
        <taxon>Chaetothyriales</taxon>
        <taxon>Herpotrichiellaceae</taxon>
        <taxon>Rhinocladiella</taxon>
    </lineage>
</organism>
<keyword evidence="7 9" id="KW-0503">Monooxygenase</keyword>
<dbReference type="VEuPathDB" id="FungiDB:Z518_04633"/>
<dbReference type="GO" id="GO:0016705">
    <property type="term" value="F:oxidoreductase activity, acting on paired donors, with incorporation or reduction of molecular oxygen"/>
    <property type="evidence" value="ECO:0007669"/>
    <property type="project" value="InterPro"/>
</dbReference>
<comment type="cofactor">
    <cofactor evidence="1 8">
        <name>heme</name>
        <dbReference type="ChEBI" id="CHEBI:30413"/>
    </cofactor>
</comment>
<dbReference type="STRING" id="1442369.A0A0D2FWN6"/>
<dbReference type="InterPro" id="IPR036396">
    <property type="entry name" value="Cyt_P450_sf"/>
</dbReference>
<keyword evidence="5 9" id="KW-0560">Oxidoreductase</keyword>
<sequence length="515" mass="57740">MATNLVGDPDDPDLVLSHLLEANSRPPGGGVGSSGMASLARREFLYYQLAGGTQGGSLTSMKENTKHTNVPGATAADVPLKDQPFQVMTHKGPKIILPPRYVGEVQSDRRLSLDIPNEDDFFVQWPAFSPQAAFTDKHVLVDTINKKLTPSLTRITEPVNEENELAIRTLFPPTPEWTPIQLVDQLLLLTTQTSSRIFLGLPTCRDPEVIRIMRDYSAELVAASQVMMTWSAVLRPLVYLCHPTVRRLARTVSSARSILAAEIRRRNLASGQSDKKAGLERRFDSLEWMAQVAHGKKFDLVGGQLSLGFGAIHTTSHTLTEVFYDIIDHPELVDELRKEIINCFREDGSWSKNTLYRMKLMDAVMKEILFRRVALEDVTLSDGTVLPRGVEVNIPNMHMRTDELYPHATKFDGKRFLNLRLQAGNEAKYQYTTTGQASMGFGHGAHACPGRFFASNEMKLMLAHLLMKFDWKFVDGKRPQDHNVAEQMILDHEVKILYRSRESEVEFVPGTSVGP</sequence>
<dbReference type="AlphaFoldDB" id="A0A0D2FWN6"/>
<dbReference type="PROSITE" id="PS00086">
    <property type="entry name" value="CYTOCHROME_P450"/>
    <property type="match status" value="1"/>
</dbReference>
<comment type="similarity">
    <text evidence="2 9">Belongs to the cytochrome P450 family.</text>
</comment>
<name>A0A0D2FWN6_9EURO</name>
<evidence type="ECO:0000256" key="6">
    <source>
        <dbReference type="ARBA" id="ARBA00023004"/>
    </source>
</evidence>
<protein>
    <submittedName>
        <fullName evidence="10">Uncharacterized protein</fullName>
    </submittedName>
</protein>
<dbReference type="Pfam" id="PF00067">
    <property type="entry name" value="p450"/>
    <property type="match status" value="1"/>
</dbReference>
<dbReference type="Gene3D" id="1.10.630.10">
    <property type="entry name" value="Cytochrome P450"/>
    <property type="match status" value="1"/>
</dbReference>
<evidence type="ECO:0000256" key="9">
    <source>
        <dbReference type="RuleBase" id="RU000461"/>
    </source>
</evidence>
<dbReference type="InterPro" id="IPR001128">
    <property type="entry name" value="Cyt_P450"/>
</dbReference>
<dbReference type="OrthoDB" id="1844152at2759"/>
<dbReference type="GO" id="GO:0004497">
    <property type="term" value="F:monooxygenase activity"/>
    <property type="evidence" value="ECO:0007669"/>
    <property type="project" value="UniProtKB-KW"/>
</dbReference>
<dbReference type="HOGENOM" id="CLU_022195_0_3_1"/>
<evidence type="ECO:0000256" key="5">
    <source>
        <dbReference type="ARBA" id="ARBA00023002"/>
    </source>
</evidence>
<evidence type="ECO:0000256" key="3">
    <source>
        <dbReference type="ARBA" id="ARBA00022617"/>
    </source>
</evidence>
<dbReference type="PANTHER" id="PTHR46206">
    <property type="entry name" value="CYTOCHROME P450"/>
    <property type="match status" value="1"/>
</dbReference>
<dbReference type="EMBL" id="KN847477">
    <property type="protein sequence ID" value="KIX06657.1"/>
    <property type="molecule type" value="Genomic_DNA"/>
</dbReference>
<reference evidence="10 11" key="1">
    <citation type="submission" date="2015-01" db="EMBL/GenBank/DDBJ databases">
        <title>The Genome Sequence of Rhinocladiella mackenzie CBS 650.93.</title>
        <authorList>
            <consortium name="The Broad Institute Genomics Platform"/>
            <person name="Cuomo C."/>
            <person name="de Hoog S."/>
            <person name="Gorbushina A."/>
            <person name="Stielow B."/>
            <person name="Teixiera M."/>
            <person name="Abouelleil A."/>
            <person name="Chapman S.B."/>
            <person name="Priest M."/>
            <person name="Young S.K."/>
            <person name="Wortman J."/>
            <person name="Nusbaum C."/>
            <person name="Birren B."/>
        </authorList>
    </citation>
    <scope>NUCLEOTIDE SEQUENCE [LARGE SCALE GENOMIC DNA]</scope>
    <source>
        <strain evidence="10 11">CBS 650.93</strain>
    </source>
</reference>
<evidence type="ECO:0000256" key="7">
    <source>
        <dbReference type="ARBA" id="ARBA00023033"/>
    </source>
</evidence>
<dbReference type="Proteomes" id="UP000053617">
    <property type="component" value="Unassembled WGS sequence"/>
</dbReference>
<dbReference type="GO" id="GO:0020037">
    <property type="term" value="F:heme binding"/>
    <property type="evidence" value="ECO:0007669"/>
    <property type="project" value="InterPro"/>
</dbReference>
<evidence type="ECO:0000256" key="2">
    <source>
        <dbReference type="ARBA" id="ARBA00010617"/>
    </source>
</evidence>
<keyword evidence="11" id="KW-1185">Reference proteome</keyword>
<dbReference type="PRINTS" id="PR00465">
    <property type="entry name" value="EP450IV"/>
</dbReference>
<dbReference type="InterPro" id="IPR002403">
    <property type="entry name" value="Cyt_P450_E_grp-IV"/>
</dbReference>
<dbReference type="GO" id="GO:0005506">
    <property type="term" value="F:iron ion binding"/>
    <property type="evidence" value="ECO:0007669"/>
    <property type="project" value="InterPro"/>
</dbReference>
<dbReference type="PANTHER" id="PTHR46206:SF2">
    <property type="entry name" value="CYTOCHROME P450 MONOOXYGENASE AUSG-RELATED"/>
    <property type="match status" value="1"/>
</dbReference>
<keyword evidence="3 8" id="KW-0349">Heme</keyword>
<dbReference type="CDD" id="cd11041">
    <property type="entry name" value="CYP503A1-like"/>
    <property type="match status" value="1"/>
</dbReference>
<keyword evidence="4 8" id="KW-0479">Metal-binding</keyword>
<feature type="binding site" description="axial binding residue" evidence="8">
    <location>
        <position position="448"/>
    </location>
    <ligand>
        <name>heme</name>
        <dbReference type="ChEBI" id="CHEBI:30413"/>
    </ligand>
    <ligandPart>
        <name>Fe</name>
        <dbReference type="ChEBI" id="CHEBI:18248"/>
    </ligandPart>
</feature>
<dbReference type="RefSeq" id="XP_013273793.1">
    <property type="nucleotide sequence ID" value="XM_013418339.1"/>
</dbReference>
<dbReference type="GeneID" id="25292704"/>